<reference evidence="2" key="1">
    <citation type="submission" date="2024-05" db="EMBL/GenBank/DDBJ databases">
        <title>Draft genome assemblies of 36 bacteria isolated from hibernating arctic ground squirrels.</title>
        <authorList>
            <person name="McKee H."/>
            <person name="Mullen L."/>
            <person name="Drown D.M."/>
            <person name="Duddleston K.N."/>
        </authorList>
    </citation>
    <scope>NUCLEOTIDE SEQUENCE</scope>
    <source>
        <strain evidence="2">AN1007</strain>
    </source>
</reference>
<dbReference type="Pfam" id="PF12867">
    <property type="entry name" value="DinB_2"/>
    <property type="match status" value="1"/>
</dbReference>
<protein>
    <submittedName>
        <fullName evidence="2">DinB family protein</fullName>
    </submittedName>
</protein>
<evidence type="ECO:0000259" key="1">
    <source>
        <dbReference type="Pfam" id="PF12867"/>
    </source>
</evidence>
<evidence type="ECO:0000313" key="2">
    <source>
        <dbReference type="EMBL" id="XCP97806.1"/>
    </source>
</evidence>
<feature type="domain" description="DinB-like" evidence="1">
    <location>
        <begin position="8"/>
        <end position="159"/>
    </location>
</feature>
<sequence length="168" mass="19775">MMQDILKRLEQTRNELTQIIEQVPVHLFNLPEREGAWSIGQVCQHLVMTELLFTKAIKQGLAADDLNAPSRRIDLLANEKRKFESPDFAKPQKDEVLTYEIMNKKLTETRRSLLNVIEGEEDLTIFNRKAAKHPFFEELSLKQWIELLYIHEARHISQILRIKRLLES</sequence>
<dbReference type="InterPro" id="IPR024775">
    <property type="entry name" value="DinB-like"/>
</dbReference>
<dbReference type="SUPFAM" id="SSF109854">
    <property type="entry name" value="DinB/YfiT-like putative metalloenzymes"/>
    <property type="match status" value="1"/>
</dbReference>
<dbReference type="AlphaFoldDB" id="A0AAU8NLA6"/>
<accession>A0AAU8NLA6</accession>
<name>A0AAU8NLA6_9BACL</name>
<dbReference type="Gene3D" id="1.20.120.450">
    <property type="entry name" value="dinb family like domain"/>
    <property type="match status" value="1"/>
</dbReference>
<gene>
    <name evidence="2" type="ORF">ABXS70_14385</name>
</gene>
<dbReference type="InterPro" id="IPR034660">
    <property type="entry name" value="DinB/YfiT-like"/>
</dbReference>
<dbReference type="RefSeq" id="WP_366296444.1">
    <property type="nucleotide sequence ID" value="NZ_CP159992.1"/>
</dbReference>
<dbReference type="EMBL" id="CP159992">
    <property type="protein sequence ID" value="XCP97806.1"/>
    <property type="molecule type" value="Genomic_DNA"/>
</dbReference>
<organism evidence="2">
    <name type="scientific">Paenibacillus sp. AN1007</name>
    <dbReference type="NCBI Taxonomy" id="3151385"/>
    <lineage>
        <taxon>Bacteria</taxon>
        <taxon>Bacillati</taxon>
        <taxon>Bacillota</taxon>
        <taxon>Bacilli</taxon>
        <taxon>Bacillales</taxon>
        <taxon>Paenibacillaceae</taxon>
        <taxon>Paenibacillus</taxon>
    </lineage>
</organism>
<proteinExistence type="predicted"/>